<sequence>MPVSKKRITRKNRDFTKVSFEVPEYFDGTFEVPDFNRLNVEELSRLKNDDIEVIADLFERTGCGAEAEIARKMELDEIQPFMDAWQKASGVDLPKSKG</sequence>
<dbReference type="EMBL" id="WMHZ01000010">
    <property type="protein sequence ID" value="NDO78274.1"/>
    <property type="molecule type" value="Genomic_DNA"/>
</dbReference>
<dbReference type="AlphaFoldDB" id="A0A6N9QZD3"/>
<gene>
    <name evidence="1" type="ORF">GKZ75_08565</name>
</gene>
<name>A0A6N9QZD3_9MICC</name>
<reference evidence="1 2" key="1">
    <citation type="submission" date="2019-11" db="EMBL/GenBank/DDBJ databases">
        <title>Draft genome sequence of Kocuria indica DP-K7, a methyl red degrading Actinobacterium.</title>
        <authorList>
            <person name="Kumaran S."/>
            <person name="Tischler D."/>
            <person name="Ngo A.C.R."/>
            <person name="Schultes F."/>
        </authorList>
    </citation>
    <scope>NUCLEOTIDE SEQUENCE [LARGE SCALE GENOMIC DNA]</scope>
    <source>
        <strain evidence="1 2">DP-K7</strain>
    </source>
</reference>
<protein>
    <submittedName>
        <fullName evidence="1">Uncharacterized protein</fullName>
    </submittedName>
</protein>
<evidence type="ECO:0000313" key="2">
    <source>
        <dbReference type="Proteomes" id="UP000471026"/>
    </source>
</evidence>
<accession>A0A6N9QZD3</accession>
<dbReference type="Proteomes" id="UP000471026">
    <property type="component" value="Unassembled WGS sequence"/>
</dbReference>
<proteinExistence type="predicted"/>
<organism evidence="1 2">
    <name type="scientific">Kocuria marina subsp. indica</name>
    <dbReference type="NCBI Taxonomy" id="1049583"/>
    <lineage>
        <taxon>Bacteria</taxon>
        <taxon>Bacillati</taxon>
        <taxon>Actinomycetota</taxon>
        <taxon>Actinomycetes</taxon>
        <taxon>Micrococcales</taxon>
        <taxon>Micrococcaceae</taxon>
        <taxon>Kocuria</taxon>
    </lineage>
</organism>
<evidence type="ECO:0000313" key="1">
    <source>
        <dbReference type="EMBL" id="NDO78274.1"/>
    </source>
</evidence>
<comment type="caution">
    <text evidence="1">The sequence shown here is derived from an EMBL/GenBank/DDBJ whole genome shotgun (WGS) entry which is preliminary data.</text>
</comment>
<dbReference type="RefSeq" id="WP_162229640.1">
    <property type="nucleotide sequence ID" value="NZ_WMHZ01000010.1"/>
</dbReference>